<evidence type="ECO:0000313" key="4">
    <source>
        <dbReference type="EMBL" id="TVU03382.1"/>
    </source>
</evidence>
<dbReference type="Gramene" id="TVU03382">
    <property type="protein sequence ID" value="TVU03382"/>
    <property type="gene ID" value="EJB05_51073"/>
</dbReference>
<organism evidence="4 5">
    <name type="scientific">Eragrostis curvula</name>
    <name type="common">weeping love grass</name>
    <dbReference type="NCBI Taxonomy" id="38414"/>
    <lineage>
        <taxon>Eukaryota</taxon>
        <taxon>Viridiplantae</taxon>
        <taxon>Streptophyta</taxon>
        <taxon>Embryophyta</taxon>
        <taxon>Tracheophyta</taxon>
        <taxon>Spermatophyta</taxon>
        <taxon>Magnoliopsida</taxon>
        <taxon>Liliopsida</taxon>
        <taxon>Poales</taxon>
        <taxon>Poaceae</taxon>
        <taxon>PACMAD clade</taxon>
        <taxon>Chloridoideae</taxon>
        <taxon>Eragrostideae</taxon>
        <taxon>Eragrostidinae</taxon>
        <taxon>Eragrostis</taxon>
    </lineage>
</organism>
<dbReference type="SMART" id="SM00320">
    <property type="entry name" value="WD40"/>
    <property type="match status" value="4"/>
</dbReference>
<proteinExistence type="predicted"/>
<dbReference type="SUPFAM" id="SSF50978">
    <property type="entry name" value="WD40 repeat-like"/>
    <property type="match status" value="1"/>
</dbReference>
<dbReference type="GO" id="GO:0006261">
    <property type="term" value="P:DNA-templated DNA replication"/>
    <property type="evidence" value="ECO:0007669"/>
    <property type="project" value="TreeGrafter"/>
</dbReference>
<evidence type="ECO:0000256" key="2">
    <source>
        <dbReference type="ARBA" id="ARBA00022737"/>
    </source>
</evidence>
<dbReference type="OrthoDB" id="756370at2759"/>
<dbReference type="GO" id="GO:0005656">
    <property type="term" value="C:nuclear pre-replicative complex"/>
    <property type="evidence" value="ECO:0007669"/>
    <property type="project" value="TreeGrafter"/>
</dbReference>
<dbReference type="AlphaFoldDB" id="A0A5J9SWP3"/>
<dbReference type="InterPro" id="IPR015943">
    <property type="entry name" value="WD40/YVTN_repeat-like_dom_sf"/>
</dbReference>
<reference evidence="4 5" key="1">
    <citation type="journal article" date="2019" name="Sci. Rep.">
        <title>A high-quality genome of Eragrostis curvula grass provides insights into Poaceae evolution and supports new strategies to enhance forage quality.</title>
        <authorList>
            <person name="Carballo J."/>
            <person name="Santos B.A.C.M."/>
            <person name="Zappacosta D."/>
            <person name="Garbus I."/>
            <person name="Selva J.P."/>
            <person name="Gallo C.A."/>
            <person name="Diaz A."/>
            <person name="Albertini E."/>
            <person name="Caccamo M."/>
            <person name="Echenique V."/>
        </authorList>
    </citation>
    <scope>NUCLEOTIDE SEQUENCE [LARGE SCALE GENOMIC DNA]</scope>
    <source>
        <strain evidence="5">cv. Victoria</strain>
        <tissue evidence="4">Leaf</tissue>
    </source>
</reference>
<gene>
    <name evidence="4" type="ORF">EJB05_51073</name>
</gene>
<dbReference type="Gene3D" id="2.130.10.10">
    <property type="entry name" value="YVTN repeat-like/Quinoprotein amine dehydrogenase"/>
    <property type="match status" value="2"/>
</dbReference>
<evidence type="ECO:0000256" key="3">
    <source>
        <dbReference type="PROSITE-ProRule" id="PRU00221"/>
    </source>
</evidence>
<accession>A0A5J9SWP3</accession>
<dbReference type="PROSITE" id="PS50294">
    <property type="entry name" value="WD_REPEATS_REGION"/>
    <property type="match status" value="2"/>
</dbReference>
<evidence type="ECO:0000313" key="5">
    <source>
        <dbReference type="Proteomes" id="UP000324897"/>
    </source>
</evidence>
<name>A0A5J9SWP3_9POAL</name>
<dbReference type="InterPro" id="IPR001680">
    <property type="entry name" value="WD40_rpt"/>
</dbReference>
<dbReference type="InterPro" id="IPR036322">
    <property type="entry name" value="WD40_repeat_dom_sf"/>
</dbReference>
<evidence type="ECO:0000256" key="1">
    <source>
        <dbReference type="ARBA" id="ARBA00022574"/>
    </source>
</evidence>
<keyword evidence="2" id="KW-0677">Repeat</keyword>
<feature type="repeat" description="WD" evidence="3">
    <location>
        <begin position="276"/>
        <end position="317"/>
    </location>
</feature>
<feature type="repeat" description="WD" evidence="3">
    <location>
        <begin position="123"/>
        <end position="154"/>
    </location>
</feature>
<dbReference type="InterPro" id="IPR019775">
    <property type="entry name" value="WD40_repeat_CS"/>
</dbReference>
<dbReference type="Pfam" id="PF00400">
    <property type="entry name" value="WD40"/>
    <property type="match status" value="2"/>
</dbReference>
<dbReference type="PROSITE" id="PS50082">
    <property type="entry name" value="WD_REPEATS_2"/>
    <property type="match status" value="2"/>
</dbReference>
<keyword evidence="5" id="KW-1185">Reference proteome</keyword>
<sequence length="453" mass="49075">MEGEKEAVLVVCGEECEAAPMFDIKTGQEISYVHDCFAPPSGLAYVAGRLLASSGSDKDQPIFGGGAIYFWASNKLEESNKSYIGEAIGPIAFSKDGIYFSAGAHSGNAYIWEVASGALLKSWRAHTNAISSLSFSQDSSLVISGSEGGTVHIWCMISLFQAEEPQYHEATNFWPNFHDIIQHRASVTGILTILGVPCPIVITSSLDGSCKVTELMSGNQLCMLALSSPITTTTVDPLEQLLICGAGDAAIYITGLYGIRMQRSALKISKDNCQVLYGHEAPVSALAFSSEGAWMVSGSKDCHVFIWDTTTWNVVRKLDKIFGPVTNLLVLPMPSISTLQTENCLAPEIPTLATKVKPAKETAIFLQPSGFSEDGGSTRACFQSSSLLSKQLLDLEEKRTPEAIEMSVGMIVDEQMKNQNMARELGDMNSVLQWKANNVMDIRADKDKLRRGT</sequence>
<dbReference type="PANTHER" id="PTHR18763:SF4">
    <property type="entry name" value="PROTEIN ROOT INITIATION DEFECTIVE 3-LIKE"/>
    <property type="match status" value="1"/>
</dbReference>
<dbReference type="GO" id="GO:0006364">
    <property type="term" value="P:rRNA processing"/>
    <property type="evidence" value="ECO:0007669"/>
    <property type="project" value="TreeGrafter"/>
</dbReference>
<dbReference type="Proteomes" id="UP000324897">
    <property type="component" value="Unassembled WGS sequence"/>
</dbReference>
<comment type="caution">
    <text evidence="4">The sequence shown here is derived from an EMBL/GenBank/DDBJ whole genome shotgun (WGS) entry which is preliminary data.</text>
</comment>
<dbReference type="GO" id="GO:0120330">
    <property type="term" value="C:rixosome complex"/>
    <property type="evidence" value="ECO:0007669"/>
    <property type="project" value="TreeGrafter"/>
</dbReference>
<dbReference type="InterPro" id="IPR045227">
    <property type="entry name" value="WDR18/Ipi3/RID3"/>
</dbReference>
<protein>
    <submittedName>
        <fullName evidence="4">Uncharacterized protein</fullName>
    </submittedName>
</protein>
<keyword evidence="1 3" id="KW-0853">WD repeat</keyword>
<dbReference type="EMBL" id="RWGY01000185">
    <property type="protein sequence ID" value="TVU03382.1"/>
    <property type="molecule type" value="Genomic_DNA"/>
</dbReference>
<dbReference type="PROSITE" id="PS00678">
    <property type="entry name" value="WD_REPEATS_1"/>
    <property type="match status" value="1"/>
</dbReference>
<dbReference type="PANTHER" id="PTHR18763">
    <property type="entry name" value="WD-REPEAT PROTEIN 18"/>
    <property type="match status" value="1"/>
</dbReference>